<comment type="caution">
    <text evidence="1">The sequence shown here is derived from an EMBL/GenBank/DDBJ whole genome shotgun (WGS) entry which is preliminary data.</text>
</comment>
<gene>
    <name evidence="1" type="ORF">D4A39_08170</name>
</gene>
<accession>A0A418XZH6</accession>
<sequence length="329" mass="37784">MTDNKQEVANRLLDGLVDYLLARLAPAQLEGLIESELDYLLEQAGRYTLTEWVSAEQIHHTARKYAVEMHISGAIPELVGDMVEKFYDQAADSERVVADVVDEDVVMALLDKVLEIPLSRQGMAWLGRNPVLLALLAGGAQMGLKTLLHQGLPAPLREQLGKRLPARWVSSVETRLQEWLLRRTEQLLSDPYLYRDENLDELRELVLVAWQEFAQRPVAEVRGLVTSEDIQELFVIGFEYWRELRHTDYFNSLLLSGVNAFFEKYGDTSLTELLEEMGVTREMMLDDARRFAPPILDKLRTEGLLEEWLRRHLKGYFEAEETLALLSEQ</sequence>
<dbReference type="EMBL" id="QYYA01000002">
    <property type="protein sequence ID" value="RJG18434.1"/>
    <property type="molecule type" value="Genomic_DNA"/>
</dbReference>
<dbReference type="RefSeq" id="WP_022985853.1">
    <property type="nucleotide sequence ID" value="NZ_QYYA01000002.1"/>
</dbReference>
<evidence type="ECO:0000313" key="2">
    <source>
        <dbReference type="Proteomes" id="UP000283734"/>
    </source>
</evidence>
<keyword evidence="2" id="KW-1185">Reference proteome</keyword>
<dbReference type="OrthoDB" id="7055830at2"/>
<dbReference type="Proteomes" id="UP000283734">
    <property type="component" value="Unassembled WGS sequence"/>
</dbReference>
<evidence type="ECO:0000313" key="1">
    <source>
        <dbReference type="EMBL" id="RJG18434.1"/>
    </source>
</evidence>
<name>A0A418XZH6_9GAMM</name>
<organism evidence="1 2">
    <name type="scientific">Alcanivorax profundi</name>
    <dbReference type="NCBI Taxonomy" id="2338368"/>
    <lineage>
        <taxon>Bacteria</taxon>
        <taxon>Pseudomonadati</taxon>
        <taxon>Pseudomonadota</taxon>
        <taxon>Gammaproteobacteria</taxon>
        <taxon>Oceanospirillales</taxon>
        <taxon>Alcanivoracaceae</taxon>
        <taxon>Alcanivorax</taxon>
    </lineage>
</organism>
<dbReference type="AlphaFoldDB" id="A0A418XZH6"/>
<protein>
    <submittedName>
        <fullName evidence="1">Uncharacterized protein</fullName>
    </submittedName>
</protein>
<reference evidence="1 2" key="1">
    <citation type="submission" date="2018-09" db="EMBL/GenBank/DDBJ databases">
        <title>Alcanivorax profundi sp. nov., isolated from 1000 m-depth seawater of the Mariana Trench.</title>
        <authorList>
            <person name="Liu J."/>
        </authorList>
    </citation>
    <scope>NUCLEOTIDE SEQUENCE [LARGE SCALE GENOMIC DNA]</scope>
    <source>
        <strain evidence="1 2">MTEO17</strain>
    </source>
</reference>
<proteinExistence type="predicted"/>